<evidence type="ECO:0008006" key="3">
    <source>
        <dbReference type="Google" id="ProtNLM"/>
    </source>
</evidence>
<gene>
    <name evidence="1" type="ORF">E1956_41695</name>
</gene>
<dbReference type="KEGG" id="ppai:E1956_41695"/>
<dbReference type="GO" id="GO:0003677">
    <property type="term" value="F:DNA binding"/>
    <property type="evidence" value="ECO:0007669"/>
    <property type="project" value="InterPro"/>
</dbReference>
<dbReference type="EMBL" id="CP038151">
    <property type="protein sequence ID" value="QBR03626.1"/>
    <property type="molecule type" value="Genomic_DNA"/>
</dbReference>
<dbReference type="Proteomes" id="UP000295727">
    <property type="component" value="Chromosome 4"/>
</dbReference>
<evidence type="ECO:0000313" key="2">
    <source>
        <dbReference type="Proteomes" id="UP000295727"/>
    </source>
</evidence>
<evidence type="ECO:0000313" key="1">
    <source>
        <dbReference type="EMBL" id="QBR03626.1"/>
    </source>
</evidence>
<organism evidence="1 2">
    <name type="scientific">Paraburkholderia pallida</name>
    <dbReference type="NCBI Taxonomy" id="2547399"/>
    <lineage>
        <taxon>Bacteria</taxon>
        <taxon>Pseudomonadati</taxon>
        <taxon>Pseudomonadota</taxon>
        <taxon>Betaproteobacteria</taxon>
        <taxon>Burkholderiales</taxon>
        <taxon>Burkholderiaceae</taxon>
        <taxon>Paraburkholderia</taxon>
    </lineage>
</organism>
<dbReference type="SUPFAM" id="SSF47413">
    <property type="entry name" value="lambda repressor-like DNA-binding domains"/>
    <property type="match status" value="1"/>
</dbReference>
<keyword evidence="2" id="KW-1185">Reference proteome</keyword>
<dbReference type="AlphaFoldDB" id="A0A4P7D4E7"/>
<sequence>MREFEISVEYDKMSHRLGIDWDILSNFAMKHADLSYAVARLGWTQVTFAEYSGYDCRTIGRWISGASTIPLLVEKHLDLLVAIRDRMP</sequence>
<dbReference type="InterPro" id="IPR010982">
    <property type="entry name" value="Lambda_DNA-bd_dom_sf"/>
</dbReference>
<reference evidence="1 2" key="1">
    <citation type="submission" date="2019-03" db="EMBL/GenBank/DDBJ databases">
        <title>Paraburkholderia sp. 7MH5, isolated from subtropical forest soil.</title>
        <authorList>
            <person name="Gao Z.-H."/>
            <person name="Qiu L.-H."/>
        </authorList>
    </citation>
    <scope>NUCLEOTIDE SEQUENCE [LARGE SCALE GENOMIC DNA]</scope>
    <source>
        <strain evidence="1 2">7MH5</strain>
    </source>
</reference>
<protein>
    <recommendedName>
        <fullName evidence="3">XRE family transcriptional regulator</fullName>
    </recommendedName>
</protein>
<proteinExistence type="predicted"/>
<dbReference type="RefSeq" id="WP_134759217.1">
    <property type="nucleotide sequence ID" value="NZ_CP038151.1"/>
</dbReference>
<accession>A0A4P7D4E7</accession>
<name>A0A4P7D4E7_9BURK</name>